<evidence type="ECO:0000313" key="2">
    <source>
        <dbReference type="EMBL" id="SIR40272.1"/>
    </source>
</evidence>
<evidence type="ECO:0000256" key="1">
    <source>
        <dbReference type="SAM" id="SignalP"/>
    </source>
</evidence>
<dbReference type="AlphaFoldDB" id="A0A8G2CNA6"/>
<proteinExistence type="predicted"/>
<dbReference type="PANTHER" id="PTHR36573">
    <property type="entry name" value="INTERMEMBRANE PHOSPHOLIPID TRANSPORT SYSTEM BINDING PROTEIN MLAC"/>
    <property type="match status" value="1"/>
</dbReference>
<feature type="signal peptide" evidence="1">
    <location>
        <begin position="1"/>
        <end position="24"/>
    </location>
</feature>
<name>A0A8G2CNA6_ACIRU</name>
<gene>
    <name evidence="2" type="ORF">SAMN05421828_12914</name>
</gene>
<sequence length="211" mass="22037">MKRRILIAAPLLAALPLVVPSARAAATDAASIAAPVTALDRALITTMKSASAGASFMTRYTALKPVVEQSFNLPVILETSAGLLWSQIPPAQQTELQTLFTQYTVASYISSFSGYGGQKFETLPGSRSVGASRVVTTDLIAPTGHKTKLAYVMSPAGATWKITDVLFEGTISKVATQRSDFGSLIEPGNATKLIAALKQKVTALSGGALHG</sequence>
<feature type="chain" id="PRO_5034961036" evidence="1">
    <location>
        <begin position="25"/>
        <end position="211"/>
    </location>
</feature>
<dbReference type="RefSeq" id="WP_245594193.1">
    <property type="nucleotide sequence ID" value="NZ_FTNE01000029.1"/>
</dbReference>
<dbReference type="Proteomes" id="UP000186308">
    <property type="component" value="Unassembled WGS sequence"/>
</dbReference>
<dbReference type="InterPro" id="IPR008869">
    <property type="entry name" value="MlaC/ttg2D"/>
</dbReference>
<dbReference type="Gene3D" id="3.10.450.710">
    <property type="entry name" value="Tgt2/MlaC"/>
    <property type="match status" value="1"/>
</dbReference>
<comment type="caution">
    <text evidence="2">The sequence shown here is derived from an EMBL/GenBank/DDBJ whole genome shotgun (WGS) entry which is preliminary data.</text>
</comment>
<accession>A0A8G2CNA6</accession>
<dbReference type="PANTHER" id="PTHR36573:SF1">
    <property type="entry name" value="INTERMEMBRANE PHOSPHOLIPID TRANSPORT SYSTEM BINDING PROTEIN MLAC"/>
    <property type="match status" value="1"/>
</dbReference>
<dbReference type="Pfam" id="PF05494">
    <property type="entry name" value="MlaC"/>
    <property type="match status" value="1"/>
</dbReference>
<keyword evidence="3" id="KW-1185">Reference proteome</keyword>
<reference evidence="2 3" key="1">
    <citation type="submission" date="2017-01" db="EMBL/GenBank/DDBJ databases">
        <authorList>
            <person name="Varghese N."/>
            <person name="Submissions S."/>
        </authorList>
    </citation>
    <scope>NUCLEOTIDE SEQUENCE [LARGE SCALE GENOMIC DNA]</scope>
    <source>
        <strain evidence="2 3">ATCC 35905</strain>
    </source>
</reference>
<protein>
    <submittedName>
        <fullName evidence="2">Phospholipid transport system substrate-binding protein</fullName>
    </submittedName>
</protein>
<organism evidence="2 3">
    <name type="scientific">Acidiphilium rubrum</name>
    <dbReference type="NCBI Taxonomy" id="526"/>
    <lineage>
        <taxon>Bacteria</taxon>
        <taxon>Pseudomonadati</taxon>
        <taxon>Pseudomonadota</taxon>
        <taxon>Alphaproteobacteria</taxon>
        <taxon>Acetobacterales</taxon>
        <taxon>Acidocellaceae</taxon>
        <taxon>Acidiphilium</taxon>
    </lineage>
</organism>
<evidence type="ECO:0000313" key="3">
    <source>
        <dbReference type="Proteomes" id="UP000186308"/>
    </source>
</evidence>
<dbReference type="EMBL" id="FTNE01000029">
    <property type="protein sequence ID" value="SIR40272.1"/>
    <property type="molecule type" value="Genomic_DNA"/>
</dbReference>
<dbReference type="InterPro" id="IPR042245">
    <property type="entry name" value="Tgt2/MlaC_sf"/>
</dbReference>
<keyword evidence="1" id="KW-0732">Signal</keyword>